<sequence length="257" mass="29321">MFRAAFDYDSSIDYNVHEYIGMMDVVCTHCEAAKFSGETSGICCANGKVKLPEVEPPPEPLQSLIFETSPGSKLLHLHYNSSFQMTSLCATKIIRDQFMPTFKIQGQIYHLAGSLLPLPDDSHQFLKIYFIGDKNRELNQCCTIGSHTKREILCELQDFFHQHNELVQLFKAAMDRLPSDNHRIVIRADKTPTGEHSRRFNAPTIDEVAIVIVGDQFQSILFFTVEMNNYNVFRGFIVLTMHYSILYCTGMAMMDTI</sequence>
<dbReference type="EMBL" id="GDHF01017030">
    <property type="protein sequence ID" value="JAI35284.1"/>
    <property type="molecule type" value="Transcribed_RNA"/>
</dbReference>
<protein>
    <recommendedName>
        <fullName evidence="6">Helitron helicase-like domain-containing protein</fullName>
    </recommendedName>
</protein>
<name>A0A0K8VWV8_BACLA</name>
<evidence type="ECO:0000313" key="5">
    <source>
        <dbReference type="EMBL" id="JAI43362.1"/>
    </source>
</evidence>
<dbReference type="AlphaFoldDB" id="A0A0K8VWV8"/>
<dbReference type="EMBL" id="GDHF01032795">
    <property type="protein sequence ID" value="JAI19519.1"/>
    <property type="molecule type" value="Transcribed_RNA"/>
</dbReference>
<dbReference type="PANTHER" id="PTHR45786:SF74">
    <property type="entry name" value="ATP-DEPENDENT DNA HELICASE"/>
    <property type="match status" value="1"/>
</dbReference>
<evidence type="ECO:0000313" key="2">
    <source>
        <dbReference type="EMBL" id="JAI23986.1"/>
    </source>
</evidence>
<evidence type="ECO:0000313" key="1">
    <source>
        <dbReference type="EMBL" id="JAI19519.1"/>
    </source>
</evidence>
<dbReference type="EMBL" id="GDHF01010995">
    <property type="protein sequence ID" value="JAI41319.1"/>
    <property type="molecule type" value="Transcribed_RNA"/>
</dbReference>
<reference evidence="5" key="1">
    <citation type="submission" date="2015-06" db="EMBL/GenBank/DDBJ databases">
        <authorList>
            <person name="Hoefler B.C."/>
            <person name="Straight P.D."/>
        </authorList>
    </citation>
    <scope>NUCLEOTIDE SEQUENCE</scope>
</reference>
<gene>
    <name evidence="5" type="ORF">c1_g1_i1</name>
    <name evidence="1" type="ORF">c1_g1_i10</name>
    <name evidence="3" type="ORF">c1_g1_i2</name>
    <name evidence="4" type="ORF">c1_g1_i5</name>
    <name evidence="2" type="ORF">c1_g1_i9</name>
</gene>
<proteinExistence type="predicted"/>
<evidence type="ECO:0008006" key="6">
    <source>
        <dbReference type="Google" id="ProtNLM"/>
    </source>
</evidence>
<evidence type="ECO:0000313" key="3">
    <source>
        <dbReference type="EMBL" id="JAI35284.1"/>
    </source>
</evidence>
<dbReference type="OrthoDB" id="10051381at2759"/>
<evidence type="ECO:0000313" key="4">
    <source>
        <dbReference type="EMBL" id="JAI41319.1"/>
    </source>
</evidence>
<accession>A0A0K8VWV8</accession>
<organism evidence="5">
    <name type="scientific">Bactrocera latifrons</name>
    <name type="common">Malaysian fruit fly</name>
    <name type="synonym">Chaetodacus latifrons</name>
    <dbReference type="NCBI Taxonomy" id="174628"/>
    <lineage>
        <taxon>Eukaryota</taxon>
        <taxon>Metazoa</taxon>
        <taxon>Ecdysozoa</taxon>
        <taxon>Arthropoda</taxon>
        <taxon>Hexapoda</taxon>
        <taxon>Insecta</taxon>
        <taxon>Pterygota</taxon>
        <taxon>Neoptera</taxon>
        <taxon>Endopterygota</taxon>
        <taxon>Diptera</taxon>
        <taxon>Brachycera</taxon>
        <taxon>Muscomorpha</taxon>
        <taxon>Tephritoidea</taxon>
        <taxon>Tephritidae</taxon>
        <taxon>Bactrocera</taxon>
        <taxon>Bactrocera</taxon>
    </lineage>
</organism>
<dbReference type="EMBL" id="GDHF01028328">
    <property type="protein sequence ID" value="JAI23986.1"/>
    <property type="molecule type" value="Transcribed_RNA"/>
</dbReference>
<dbReference type="EMBL" id="GDHF01008952">
    <property type="protein sequence ID" value="JAI43362.1"/>
    <property type="molecule type" value="Transcribed_RNA"/>
</dbReference>
<dbReference type="PANTHER" id="PTHR45786">
    <property type="entry name" value="DNA BINDING PROTEIN-LIKE"/>
    <property type="match status" value="1"/>
</dbReference>